<evidence type="ECO:0000313" key="1">
    <source>
        <dbReference type="EMBL" id="ERI08565.1"/>
    </source>
</evidence>
<dbReference type="HOGENOM" id="CLU_2931034_0_0_9"/>
<evidence type="ECO:0000313" key="2">
    <source>
        <dbReference type="Proteomes" id="UP000016511"/>
    </source>
</evidence>
<sequence>MKIIHNQYDFMKATFPVMDERCFLYCKKILQVLPLVLFSSAVLRATQGASNVWHTPRELF</sequence>
<comment type="caution">
    <text evidence="1">The sequence shown here is derived from an EMBL/GenBank/DDBJ whole genome shotgun (WGS) entry which is preliminary data.</text>
</comment>
<dbReference type="EMBL" id="AWSJ01000200">
    <property type="protein sequence ID" value="ERI08565.1"/>
    <property type="molecule type" value="Genomic_DNA"/>
</dbReference>
<organism evidence="1 2">
    <name type="scientific">Aneurinibacillus aneurinilyticus ATCC 12856</name>
    <dbReference type="NCBI Taxonomy" id="649747"/>
    <lineage>
        <taxon>Bacteria</taxon>
        <taxon>Bacillati</taxon>
        <taxon>Bacillota</taxon>
        <taxon>Bacilli</taxon>
        <taxon>Bacillales</taxon>
        <taxon>Paenibacillaceae</taxon>
        <taxon>Aneurinibacillus group</taxon>
        <taxon>Aneurinibacillus</taxon>
    </lineage>
</organism>
<name>U1X0Q8_ANEAE</name>
<protein>
    <submittedName>
        <fullName evidence="1">Uncharacterized protein</fullName>
    </submittedName>
</protein>
<accession>U1X0Q8</accession>
<dbReference type="STRING" id="649747.HMPREF0083_03293"/>
<dbReference type="Proteomes" id="UP000016511">
    <property type="component" value="Unassembled WGS sequence"/>
</dbReference>
<proteinExistence type="predicted"/>
<reference evidence="1 2" key="1">
    <citation type="submission" date="2013-08" db="EMBL/GenBank/DDBJ databases">
        <authorList>
            <person name="Weinstock G."/>
            <person name="Sodergren E."/>
            <person name="Wylie T."/>
            <person name="Fulton L."/>
            <person name="Fulton R."/>
            <person name="Fronick C."/>
            <person name="O'Laughlin M."/>
            <person name="Godfrey J."/>
            <person name="Miner T."/>
            <person name="Herter B."/>
            <person name="Appelbaum E."/>
            <person name="Cordes M."/>
            <person name="Lek S."/>
            <person name="Wollam A."/>
            <person name="Pepin K.H."/>
            <person name="Palsikar V.B."/>
            <person name="Mitreva M."/>
            <person name="Wilson R.K."/>
        </authorList>
    </citation>
    <scope>NUCLEOTIDE SEQUENCE [LARGE SCALE GENOMIC DNA]</scope>
    <source>
        <strain evidence="1 2">ATCC 12856</strain>
    </source>
</reference>
<gene>
    <name evidence="1" type="ORF">HMPREF0083_03293</name>
</gene>
<dbReference type="AlphaFoldDB" id="U1X0Q8"/>
<keyword evidence="2" id="KW-1185">Reference proteome</keyword>
<dbReference type="PATRIC" id="fig|649747.3.peg.2985"/>